<comment type="subcellular location">
    <subcellularLocation>
        <location evidence="1 13 14">Nucleus</location>
    </subcellularLocation>
</comment>
<keyword evidence="7 13" id="KW-0371">Homeobox</keyword>
<gene>
    <name evidence="16" type="ORF">OFUS_LOCUS12233</name>
</gene>
<dbReference type="CDD" id="cd00086">
    <property type="entry name" value="homeodomain"/>
    <property type="match status" value="1"/>
</dbReference>
<dbReference type="GO" id="GO:0000977">
    <property type="term" value="F:RNA polymerase II transcription regulatory region sequence-specific DNA binding"/>
    <property type="evidence" value="ECO:0007669"/>
    <property type="project" value="TreeGrafter"/>
</dbReference>
<dbReference type="GO" id="GO:0005634">
    <property type="term" value="C:nucleus"/>
    <property type="evidence" value="ECO:0007669"/>
    <property type="project" value="UniProtKB-SubCell"/>
</dbReference>
<feature type="compositionally biased region" description="Basic and acidic residues" evidence="15">
    <location>
        <begin position="102"/>
        <end position="119"/>
    </location>
</feature>
<dbReference type="PROSITE" id="PS50803">
    <property type="entry name" value="OAR"/>
    <property type="match status" value="1"/>
</dbReference>
<keyword evidence="3" id="KW-0217">Developmental protein</keyword>
<keyword evidence="10 13" id="KW-0539">Nucleus</keyword>
<evidence type="ECO:0000256" key="10">
    <source>
        <dbReference type="ARBA" id="ARBA00023242"/>
    </source>
</evidence>
<dbReference type="PROSITE" id="PS00027">
    <property type="entry name" value="HOMEOBOX_1"/>
    <property type="match status" value="1"/>
</dbReference>
<comment type="similarity">
    <text evidence="2">Belongs to the paired homeobox family.</text>
</comment>
<keyword evidence="8" id="KW-0010">Activator</keyword>
<dbReference type="GO" id="GO:0000981">
    <property type="term" value="F:DNA-binding transcription factor activity, RNA polymerase II-specific"/>
    <property type="evidence" value="ECO:0007669"/>
    <property type="project" value="InterPro"/>
</dbReference>
<evidence type="ECO:0000256" key="2">
    <source>
        <dbReference type="ARBA" id="ARBA00005733"/>
    </source>
</evidence>
<dbReference type="AlphaFoldDB" id="A0A8J1UID4"/>
<dbReference type="Pfam" id="PF03826">
    <property type="entry name" value="OAR"/>
    <property type="match status" value="1"/>
</dbReference>
<dbReference type="PROSITE" id="PS50071">
    <property type="entry name" value="HOMEOBOX_2"/>
    <property type="match status" value="1"/>
</dbReference>
<dbReference type="InterPro" id="IPR001356">
    <property type="entry name" value="HD"/>
</dbReference>
<proteinExistence type="inferred from homology"/>
<evidence type="ECO:0000256" key="9">
    <source>
        <dbReference type="ARBA" id="ARBA00023163"/>
    </source>
</evidence>
<evidence type="ECO:0000256" key="14">
    <source>
        <dbReference type="RuleBase" id="RU000682"/>
    </source>
</evidence>
<evidence type="ECO:0000256" key="12">
    <source>
        <dbReference type="ARBA" id="ARBA00074894"/>
    </source>
</evidence>
<keyword evidence="17" id="KW-1185">Reference proteome</keyword>
<dbReference type="Gene3D" id="1.10.10.60">
    <property type="entry name" value="Homeodomain-like"/>
    <property type="match status" value="1"/>
</dbReference>
<keyword evidence="4" id="KW-0597">Phosphoprotein</keyword>
<dbReference type="Proteomes" id="UP000749559">
    <property type="component" value="Unassembled WGS sequence"/>
</dbReference>
<feature type="compositionally biased region" description="Low complexity" evidence="15">
    <location>
        <begin position="121"/>
        <end position="136"/>
    </location>
</feature>
<feature type="compositionally biased region" description="Polar residues" evidence="15">
    <location>
        <begin position="42"/>
        <end position="51"/>
    </location>
</feature>
<evidence type="ECO:0000256" key="3">
    <source>
        <dbReference type="ARBA" id="ARBA00022473"/>
    </source>
</evidence>
<keyword evidence="5" id="KW-0805">Transcription regulation</keyword>
<evidence type="ECO:0000256" key="7">
    <source>
        <dbReference type="ARBA" id="ARBA00023155"/>
    </source>
</evidence>
<dbReference type="InterPro" id="IPR017970">
    <property type="entry name" value="Homeobox_CS"/>
</dbReference>
<dbReference type="PANTHER" id="PTHR24329:SF543">
    <property type="entry name" value="FI01017P-RELATED"/>
    <property type="match status" value="1"/>
</dbReference>
<dbReference type="OrthoDB" id="6159439at2759"/>
<evidence type="ECO:0000256" key="4">
    <source>
        <dbReference type="ARBA" id="ARBA00022553"/>
    </source>
</evidence>
<dbReference type="InterPro" id="IPR009057">
    <property type="entry name" value="Homeodomain-like_sf"/>
</dbReference>
<dbReference type="PANTHER" id="PTHR24329">
    <property type="entry name" value="HOMEOBOX PROTEIN ARISTALESS"/>
    <property type="match status" value="1"/>
</dbReference>
<accession>A0A8J1UID4</accession>
<evidence type="ECO:0000313" key="17">
    <source>
        <dbReference type="Proteomes" id="UP000749559"/>
    </source>
</evidence>
<dbReference type="GO" id="GO:0048513">
    <property type="term" value="P:animal organ development"/>
    <property type="evidence" value="ECO:0007669"/>
    <property type="project" value="UniProtKB-ARBA"/>
</dbReference>
<dbReference type="FunFam" id="1.10.10.60:FF:000127">
    <property type="entry name" value="homeobox protein aristaless-like 4"/>
    <property type="match status" value="1"/>
</dbReference>
<sequence length="361" mass="40188">MSSGPDFIGRKIQSSNCYDKFPVTFSNTNTPAKNRENREQSHNSTSVVPQADLTTQLRTVLDAARAQRRASVDATNKANTHSIDEILGKTVLPRKNTMNATEDVKSRSDIENFHPRIDTEPVSPGSDSPGPFSPGKDGSEKDDETSEMKRKKRRNRTTFTSFQLEEMERIFQKTHYPDVYAREQLALRCDLTEARVQVWFQNRRAKWRKRERYGQLQTMRAMATSPGYGEMPIAPVRTDNYSQIQQCGGWAQNSQGQYQMAPPNSCMAPGQATLPSFMNLAHANSLNAAGLNGYQGQMQHPGVPGQMSAHAQMNIGMTSLGTAQGLETCHQETELRSSSIAALRLKAREHSVAMGILGAYK</sequence>
<evidence type="ECO:0000256" key="11">
    <source>
        <dbReference type="ARBA" id="ARBA00064179"/>
    </source>
</evidence>
<dbReference type="SUPFAM" id="SSF46689">
    <property type="entry name" value="Homeodomain-like"/>
    <property type="match status" value="1"/>
</dbReference>
<evidence type="ECO:0000256" key="5">
    <source>
        <dbReference type="ARBA" id="ARBA00023015"/>
    </source>
</evidence>
<evidence type="ECO:0000256" key="15">
    <source>
        <dbReference type="SAM" id="MobiDB-lite"/>
    </source>
</evidence>
<protein>
    <recommendedName>
        <fullName evidence="12">Homeobox protein aristaless-like 4</fullName>
    </recommendedName>
</protein>
<dbReference type="InterPro" id="IPR050649">
    <property type="entry name" value="Paired_Homeobox_TFs"/>
</dbReference>
<evidence type="ECO:0000256" key="1">
    <source>
        <dbReference type="ARBA" id="ARBA00004123"/>
    </source>
</evidence>
<name>A0A8J1UID4_OWEFU</name>
<feature type="DNA-binding region" description="Homeobox" evidence="13">
    <location>
        <begin position="152"/>
        <end position="211"/>
    </location>
</feature>
<evidence type="ECO:0000256" key="6">
    <source>
        <dbReference type="ARBA" id="ARBA00023125"/>
    </source>
</evidence>
<keyword evidence="9" id="KW-0804">Transcription</keyword>
<keyword evidence="6 13" id="KW-0238">DNA-binding</keyword>
<reference evidence="16" key="1">
    <citation type="submission" date="2022-03" db="EMBL/GenBank/DDBJ databases">
        <authorList>
            <person name="Martin C."/>
        </authorList>
    </citation>
    <scope>NUCLEOTIDE SEQUENCE</scope>
</reference>
<dbReference type="InterPro" id="IPR003654">
    <property type="entry name" value="OAR_dom"/>
</dbReference>
<evidence type="ECO:0000256" key="13">
    <source>
        <dbReference type="PROSITE-ProRule" id="PRU00108"/>
    </source>
</evidence>
<feature type="region of interest" description="Disordered" evidence="15">
    <location>
        <begin position="20"/>
        <end position="51"/>
    </location>
</feature>
<dbReference type="EMBL" id="CAIIXF020000006">
    <property type="protein sequence ID" value="CAH1786317.1"/>
    <property type="molecule type" value="Genomic_DNA"/>
</dbReference>
<comment type="subunit">
    <text evidence="11">Binds DNA.</text>
</comment>
<evidence type="ECO:0000256" key="8">
    <source>
        <dbReference type="ARBA" id="ARBA00023159"/>
    </source>
</evidence>
<feature type="region of interest" description="Disordered" evidence="15">
    <location>
        <begin position="97"/>
        <end position="157"/>
    </location>
</feature>
<comment type="caution">
    <text evidence="16">The sequence shown here is derived from an EMBL/GenBank/DDBJ whole genome shotgun (WGS) entry which is preliminary data.</text>
</comment>
<dbReference type="SMART" id="SM00389">
    <property type="entry name" value="HOX"/>
    <property type="match status" value="1"/>
</dbReference>
<dbReference type="Pfam" id="PF00046">
    <property type="entry name" value="Homeodomain"/>
    <property type="match status" value="1"/>
</dbReference>
<evidence type="ECO:0000313" key="16">
    <source>
        <dbReference type="EMBL" id="CAH1786317.1"/>
    </source>
</evidence>
<organism evidence="16 17">
    <name type="scientific">Owenia fusiformis</name>
    <name type="common">Polychaete worm</name>
    <dbReference type="NCBI Taxonomy" id="6347"/>
    <lineage>
        <taxon>Eukaryota</taxon>
        <taxon>Metazoa</taxon>
        <taxon>Spiralia</taxon>
        <taxon>Lophotrochozoa</taxon>
        <taxon>Annelida</taxon>
        <taxon>Polychaeta</taxon>
        <taxon>Sedentaria</taxon>
        <taxon>Canalipalpata</taxon>
        <taxon>Sabellida</taxon>
        <taxon>Oweniida</taxon>
        <taxon>Oweniidae</taxon>
        <taxon>Owenia</taxon>
    </lineage>
</organism>